<evidence type="ECO:0000313" key="6">
    <source>
        <dbReference type="EMBL" id="OQR87725.1"/>
    </source>
</evidence>
<keyword evidence="7" id="KW-1185">Reference proteome</keyword>
<dbReference type="InterPro" id="IPR029705">
    <property type="entry name" value="VPS35L"/>
</dbReference>
<dbReference type="GO" id="GO:0005768">
    <property type="term" value="C:endosome"/>
    <property type="evidence" value="ECO:0007669"/>
    <property type="project" value="UniProtKB-SubCell"/>
</dbReference>
<dbReference type="AlphaFoldDB" id="A0A1V9YPQ7"/>
<keyword evidence="4" id="KW-0967">Endosome</keyword>
<dbReference type="GO" id="GO:0032456">
    <property type="term" value="P:endocytic recycling"/>
    <property type="evidence" value="ECO:0007669"/>
    <property type="project" value="InterPro"/>
</dbReference>
<dbReference type="OrthoDB" id="1734063at2759"/>
<accession>A0A1V9YPQ7</accession>
<sequence>MGVEGSSAEGWTLGPKKATLSMGTTEAVMLPVDASDDPLCIPAADIAVVAPTQPLPQTDGLPEIKPPSGVKALEDGELDPLSAMMASSATVATPSKSPIKASTPAFVPVDKEERNEYLEAWAVEKDTIFQEFASDTFQVKVHATDDAYVDESVKRKFVYSEDDAAPGSSSIRKARARLEQLENKQEPEASCTTVEVSKNEYIDRVKNLQTDFVAAWQDDQKVLALRIAIKCFKLLGDVSFPKLYPCIFVLVSDVLDCFGTHVYDRIKAKAEESLEKPLPVNFLSGDVNIEAKETCRNWFYKTACIRELLPRIYTEIALLRCYQFLCDGEYPQIVARLSNMIRGIGDPTIGLYCRMYLALASSRVLPPSSPNPALLSSMQDYMYTMHRFSLDIVRAPTFYAEHEISELELRTLHSPAVEWLARGIARHASGHEAEALLTRYKQYPENGMVLSHLIKTFPGPALAKHTMDLVQLIKQTSGSKVRGSYRTASRPQVDLYRCLCSQLVHAAPPDADKLAFLNEVWGTITQLDDVHAYLSCATGFVQLLAAHYSSREVVILLKDILRHLNAAEQMDAKMFAALQAIMTTLILEARRQPLYLSTIITSNEFLTLLGMFRHATNISLSKRLLETFLRKGTLRLNVRGPQAALVQILFSLGLRVHDALDSLSAKAELTEAAALLTNLVRSFEAAPTRDGDDALLQLLVDCRGAFYKLDRVKAALVRRVLALAVAAAPRIHVAATRNFVKGCLAYCHITIPSLPSPLEKLSLMAACAQVALRSHCLPQMDAFVKASIVLMTEVPSAQEAAARDPEGVVSATRYEQLVSSAMRDLLSLLVAVPSLSAEAPLYFYHGFANALAKFPWESADFNRLRMQIQLVSFLSACAQETMPYSIGHVEANDVLFGGDSAVAEELNSVATAAIDDILRALAELKNQVEVQCDLALELLNHLLPCVDVSQPAALERMIKILIGVQRHYDVLHGDLKTYWTNTRDALVLPARKRLRLYARQPAHDAARRRLNALLDAL</sequence>
<name>A0A1V9YPQ7_ACHHY</name>
<dbReference type="Proteomes" id="UP000243579">
    <property type="component" value="Unassembled WGS sequence"/>
</dbReference>
<reference evidence="6 7" key="1">
    <citation type="journal article" date="2014" name="Genome Biol. Evol.">
        <title>The secreted proteins of Achlya hypogyna and Thraustotheca clavata identify the ancestral oomycete secretome and reveal gene acquisitions by horizontal gene transfer.</title>
        <authorList>
            <person name="Misner I."/>
            <person name="Blouin N."/>
            <person name="Leonard G."/>
            <person name="Richards T.A."/>
            <person name="Lane C.E."/>
        </authorList>
    </citation>
    <scope>NUCLEOTIDE SEQUENCE [LARGE SCALE GENOMIC DNA]</scope>
    <source>
        <strain evidence="6 7">ATCC 48635</strain>
    </source>
</reference>
<evidence type="ECO:0000256" key="2">
    <source>
        <dbReference type="ARBA" id="ARBA00010704"/>
    </source>
</evidence>
<comment type="subcellular location">
    <subcellularLocation>
        <location evidence="1">Endosome</location>
    </subcellularLocation>
</comment>
<dbReference type="STRING" id="1202772.A0A1V9YPQ7"/>
<dbReference type="EMBL" id="JNBR01001424">
    <property type="protein sequence ID" value="OQR87725.1"/>
    <property type="molecule type" value="Genomic_DNA"/>
</dbReference>
<evidence type="ECO:0000256" key="3">
    <source>
        <dbReference type="ARBA" id="ARBA00022448"/>
    </source>
</evidence>
<dbReference type="GO" id="GO:0015031">
    <property type="term" value="P:protein transport"/>
    <property type="evidence" value="ECO:0007669"/>
    <property type="project" value="UniProtKB-KW"/>
</dbReference>
<evidence type="ECO:0000256" key="5">
    <source>
        <dbReference type="ARBA" id="ARBA00022927"/>
    </source>
</evidence>
<evidence type="ECO:0000256" key="1">
    <source>
        <dbReference type="ARBA" id="ARBA00004177"/>
    </source>
</evidence>
<gene>
    <name evidence="6" type="ORF">ACHHYP_08096</name>
</gene>
<comment type="caution">
    <text evidence="6">The sequence shown here is derived from an EMBL/GenBank/DDBJ whole genome shotgun (WGS) entry which is preliminary data.</text>
</comment>
<protein>
    <submittedName>
        <fullName evidence="6">Uncharacterized protein</fullName>
    </submittedName>
</protein>
<dbReference type="PANTHER" id="PTHR13673">
    <property type="entry name" value="ESOPHAGEAL CANCER ASSOCIATED PROTEIN"/>
    <property type="match status" value="1"/>
</dbReference>
<evidence type="ECO:0000313" key="7">
    <source>
        <dbReference type="Proteomes" id="UP000243579"/>
    </source>
</evidence>
<proteinExistence type="inferred from homology"/>
<keyword evidence="5" id="KW-0653">Protein transport</keyword>
<evidence type="ECO:0000256" key="4">
    <source>
        <dbReference type="ARBA" id="ARBA00022753"/>
    </source>
</evidence>
<organism evidence="6 7">
    <name type="scientific">Achlya hypogyna</name>
    <name type="common">Oomycete</name>
    <name type="synonym">Protoachlya hypogyna</name>
    <dbReference type="NCBI Taxonomy" id="1202772"/>
    <lineage>
        <taxon>Eukaryota</taxon>
        <taxon>Sar</taxon>
        <taxon>Stramenopiles</taxon>
        <taxon>Oomycota</taxon>
        <taxon>Saprolegniomycetes</taxon>
        <taxon>Saprolegniales</taxon>
        <taxon>Achlyaceae</taxon>
        <taxon>Achlya</taxon>
    </lineage>
</organism>
<dbReference type="PANTHER" id="PTHR13673:SF0">
    <property type="entry name" value="VPS35 ENDOSOMAL PROTEIN-SORTING FACTOR-LIKE"/>
    <property type="match status" value="1"/>
</dbReference>
<comment type="similarity">
    <text evidence="2">Belongs to the VPS35L family.</text>
</comment>
<keyword evidence="3" id="KW-0813">Transport</keyword>